<proteinExistence type="predicted"/>
<feature type="transmembrane region" description="Helical" evidence="1">
    <location>
        <begin position="215"/>
        <end position="235"/>
    </location>
</feature>
<keyword evidence="1" id="KW-0472">Membrane</keyword>
<feature type="transmembrane region" description="Helical" evidence="1">
    <location>
        <begin position="309"/>
        <end position="333"/>
    </location>
</feature>
<evidence type="ECO:0000313" key="3">
    <source>
        <dbReference type="Proteomes" id="UP000178851"/>
    </source>
</evidence>
<feature type="transmembrane region" description="Helical" evidence="1">
    <location>
        <begin position="72"/>
        <end position="101"/>
    </location>
</feature>
<organism evidence="2 3">
    <name type="scientific">Candidatus Woesebacteria bacterium RIFCSPHIGHO2_01_FULL_39_28</name>
    <dbReference type="NCBI Taxonomy" id="1802496"/>
    <lineage>
        <taxon>Bacteria</taxon>
        <taxon>Candidatus Woeseibacteriota</taxon>
    </lineage>
</organism>
<feature type="transmembrane region" description="Helical" evidence="1">
    <location>
        <begin position="353"/>
        <end position="372"/>
    </location>
</feature>
<evidence type="ECO:0000256" key="1">
    <source>
        <dbReference type="SAM" id="Phobius"/>
    </source>
</evidence>
<dbReference type="Proteomes" id="UP000178851">
    <property type="component" value="Unassembled WGS sequence"/>
</dbReference>
<gene>
    <name evidence="2" type="ORF">A2627_02830</name>
</gene>
<comment type="caution">
    <text evidence="2">The sequence shown here is derived from an EMBL/GenBank/DDBJ whole genome shotgun (WGS) entry which is preliminary data.</text>
</comment>
<feature type="transmembrane region" description="Helical" evidence="1">
    <location>
        <begin position="379"/>
        <end position="395"/>
    </location>
</feature>
<keyword evidence="1" id="KW-1133">Transmembrane helix</keyword>
<reference evidence="2 3" key="1">
    <citation type="journal article" date="2016" name="Nat. Commun.">
        <title>Thousands of microbial genomes shed light on interconnected biogeochemical processes in an aquifer system.</title>
        <authorList>
            <person name="Anantharaman K."/>
            <person name="Brown C.T."/>
            <person name="Hug L.A."/>
            <person name="Sharon I."/>
            <person name="Castelle C.J."/>
            <person name="Probst A.J."/>
            <person name="Thomas B.C."/>
            <person name="Singh A."/>
            <person name="Wilkins M.J."/>
            <person name="Karaoz U."/>
            <person name="Brodie E.L."/>
            <person name="Williams K.H."/>
            <person name="Hubbard S.S."/>
            <person name="Banfield J.F."/>
        </authorList>
    </citation>
    <scope>NUCLEOTIDE SEQUENCE [LARGE SCALE GENOMIC DNA]</scope>
</reference>
<evidence type="ECO:0000313" key="2">
    <source>
        <dbReference type="EMBL" id="OGM24879.1"/>
    </source>
</evidence>
<sequence>MKNSLLVILIFLIGVFWTFLLPGPRVANDYHYFFKELSQSLFERPFTWREVVTSEGLGEYSVSTLWSWPTNFVYGMFAMMGLNYSSLFRFFGILPFLGLGIFGISKLLDYYKILGWGKIIGTIFYLTNSYVLLLIDGGQINLALAYTVLPLVIFYYRRSVFEGKFQERVKFSLSLLLLSIFDFRIVYFVALLIGFGFVFDVFFSYQSLPKKIKNYAILVLIASTAIIGFHAYWILPSILVRAPALPLTYDRQSQLTFLSFSNIGHSMLLLAPNWFKNLFGNITQLKWEFVFIPILVFLAPVLRKRDRTVSFWLVIVIFAIFLSKGINLPLGNVYSWLFSNVPGFSLFRDPSKFYFFVALSFSILIGISINEISKKAKKVPLIILLYLFLIIHPAYTGKMTGLFSKPVFENEYIGIAKIFQEDKTFSRSFWIPTKNPLGYYASLHPATEAFGLLEKRPFTSSVIGTYELFNYLRQPYMGQLFDIAGIKYLSYPYPDTRRENLKQDNIDYYYWLKSKISNFSWINTLLKDGQVPLFETKNHQDKFFVANNTTFVVGSDRIYKDYFSSGNLNLSQNALIFLEEKPGGGNIIQNFPESKIYLYDKNNLDLAATFVDGNNSIFPAKYLNFSPSKQNSWWKRETSDLVSWRGFLQQKYGIDNQDFDFGGGWAVSEGSNDLRIKNNKLKESDILLARVMTSSRGGKLEFLQGANVIGSITTKEDNSKKVTLTLDNKPFEYDKANFQWFEVGKLKDTSSQLTVRTRGSINVVNAFVVVSQERLNEYKNKAEELLQKNKINSLDEVGLLQKPDVSYQEITPTEYRVTVKNLKIPSTLVFSMNYDSLWQMNGKSGVEVYSFLNGFPVNNDGTYSIIFSAQKYVLPGLAITVLSLVLIVLKSARNAKKNKT</sequence>
<evidence type="ECO:0008006" key="4">
    <source>
        <dbReference type="Google" id="ProtNLM"/>
    </source>
</evidence>
<feature type="transmembrane region" description="Helical" evidence="1">
    <location>
        <begin position="255"/>
        <end position="275"/>
    </location>
</feature>
<dbReference type="EMBL" id="MGGI01000025">
    <property type="protein sequence ID" value="OGM24879.1"/>
    <property type="molecule type" value="Genomic_DNA"/>
</dbReference>
<keyword evidence="1" id="KW-0812">Transmembrane</keyword>
<feature type="transmembrane region" description="Helical" evidence="1">
    <location>
        <begin position="287"/>
        <end position="302"/>
    </location>
</feature>
<dbReference type="AlphaFoldDB" id="A0A1F7YDB0"/>
<feature type="transmembrane region" description="Helical" evidence="1">
    <location>
        <begin position="113"/>
        <end position="133"/>
    </location>
</feature>
<feature type="transmembrane region" description="Helical" evidence="1">
    <location>
        <begin position="176"/>
        <end position="203"/>
    </location>
</feature>
<feature type="transmembrane region" description="Helical" evidence="1">
    <location>
        <begin position="872"/>
        <end position="889"/>
    </location>
</feature>
<name>A0A1F7YDB0_9BACT</name>
<accession>A0A1F7YDB0</accession>
<protein>
    <recommendedName>
        <fullName evidence="4">Membrane protein 6-pyruvoyl-tetrahydropterin synthase-related domain-containing protein</fullName>
    </recommendedName>
</protein>
<feature type="transmembrane region" description="Helical" evidence="1">
    <location>
        <begin position="139"/>
        <end position="156"/>
    </location>
</feature>